<protein>
    <submittedName>
        <fullName evidence="1">Uncharacterized protein</fullName>
    </submittedName>
</protein>
<proteinExistence type="predicted"/>
<dbReference type="EMBL" id="BARU01025294">
    <property type="protein sequence ID" value="GAH64735.1"/>
    <property type="molecule type" value="Genomic_DNA"/>
</dbReference>
<feature type="non-terminal residue" evidence="1">
    <location>
        <position position="1"/>
    </location>
</feature>
<evidence type="ECO:0000313" key="1">
    <source>
        <dbReference type="EMBL" id="GAH64735.1"/>
    </source>
</evidence>
<gene>
    <name evidence="1" type="ORF">S03H2_40770</name>
</gene>
<organism evidence="1">
    <name type="scientific">marine sediment metagenome</name>
    <dbReference type="NCBI Taxonomy" id="412755"/>
    <lineage>
        <taxon>unclassified sequences</taxon>
        <taxon>metagenomes</taxon>
        <taxon>ecological metagenomes</taxon>
    </lineage>
</organism>
<dbReference type="AlphaFoldDB" id="X1I5Z6"/>
<reference evidence="1" key="1">
    <citation type="journal article" date="2014" name="Front. Microbiol.">
        <title>High frequency of phylogenetically diverse reductive dehalogenase-homologous genes in deep subseafloor sedimentary metagenomes.</title>
        <authorList>
            <person name="Kawai M."/>
            <person name="Futagami T."/>
            <person name="Toyoda A."/>
            <person name="Takaki Y."/>
            <person name="Nishi S."/>
            <person name="Hori S."/>
            <person name="Arai W."/>
            <person name="Tsubouchi T."/>
            <person name="Morono Y."/>
            <person name="Uchiyama I."/>
            <person name="Ito T."/>
            <person name="Fujiyama A."/>
            <person name="Inagaki F."/>
            <person name="Takami H."/>
        </authorList>
    </citation>
    <scope>NUCLEOTIDE SEQUENCE</scope>
    <source>
        <strain evidence="1">Expedition CK06-06</strain>
    </source>
</reference>
<accession>X1I5Z6</accession>
<sequence>HNGHMGSVSNTAYDTYALAFSMDVEFALILLEDNPLLQHHYIRRFEEGFYSFLGYHRNAFFNIVHLTFMTLIQDSSLFEDPSYNDETIKWDILDQLWRFNTSGWGNGVRDYNLAVRPNSTRATSLNPEIANMEIDPNRAKWADFFENNIYGTLFSWVGDTIDIDDPNDDQYILPLTISEMGVHHFLWEHSKFFGTGGNPTGKGLRQVIPNSYLVVYWMGKAFNIF</sequence>
<name>X1I5Z6_9ZZZZ</name>
<comment type="caution">
    <text evidence="1">The sequence shown here is derived from an EMBL/GenBank/DDBJ whole genome shotgun (WGS) entry which is preliminary data.</text>
</comment>